<organism evidence="1 2">
    <name type="scientific">Allomesorhizobium camelthorni</name>
    <dbReference type="NCBI Taxonomy" id="475069"/>
    <lineage>
        <taxon>Bacteria</taxon>
        <taxon>Pseudomonadati</taxon>
        <taxon>Pseudomonadota</taxon>
        <taxon>Alphaproteobacteria</taxon>
        <taxon>Hyphomicrobiales</taxon>
        <taxon>Phyllobacteriaceae</taxon>
        <taxon>Allomesorhizobium</taxon>
    </lineage>
</organism>
<sequence>MEIDLLPARLLSTRMLSLLFSLGVLILAFMAQAQACAICFSGTVITPGQRLDSADEAVLAVASDQQDQFRIIEVIKGNVAAGDIIAQSDLLAPATEPVMSLDGPIDSQNAPPPPDGKPLLLVRNETSEKWTSLGAIGAEYAGWLRQLRGCSNTADA</sequence>
<proteinExistence type="predicted"/>
<keyword evidence="2" id="KW-1185">Reference proteome</keyword>
<reference evidence="1 2" key="1">
    <citation type="submission" date="2020-02" db="EMBL/GenBank/DDBJ databases">
        <title>Genome sequence of strain CCNWXJ40-4.</title>
        <authorList>
            <person name="Gao J."/>
            <person name="Sun J."/>
        </authorList>
    </citation>
    <scope>NUCLEOTIDE SEQUENCE [LARGE SCALE GENOMIC DNA]</scope>
    <source>
        <strain evidence="1 2">CCNWXJ 40-4</strain>
    </source>
</reference>
<evidence type="ECO:0000313" key="2">
    <source>
        <dbReference type="Proteomes" id="UP001642900"/>
    </source>
</evidence>
<comment type="caution">
    <text evidence="1">The sequence shown here is derived from an EMBL/GenBank/DDBJ whole genome shotgun (WGS) entry which is preliminary data.</text>
</comment>
<dbReference type="EMBL" id="JAAKZF010000022">
    <property type="protein sequence ID" value="NGO52819.1"/>
    <property type="molecule type" value="Genomic_DNA"/>
</dbReference>
<evidence type="ECO:0000313" key="1">
    <source>
        <dbReference type="EMBL" id="NGO52819.1"/>
    </source>
</evidence>
<protein>
    <submittedName>
        <fullName evidence="1">Uncharacterized protein</fullName>
    </submittedName>
</protein>
<accession>A0A6G4WDY3</accession>
<name>A0A6G4WDY3_9HYPH</name>
<dbReference type="AlphaFoldDB" id="A0A6G4WDY3"/>
<gene>
    <name evidence="1" type="ORF">G6N73_16825</name>
</gene>
<dbReference type="Proteomes" id="UP001642900">
    <property type="component" value="Unassembled WGS sequence"/>
</dbReference>
<dbReference type="RefSeq" id="WP_165029572.1">
    <property type="nucleotide sequence ID" value="NZ_JAAKZF010000022.1"/>
</dbReference>